<keyword evidence="6" id="KW-0963">Cytoplasm</keyword>
<dbReference type="InterPro" id="IPR016064">
    <property type="entry name" value="NAD/diacylglycerol_kinase_sf"/>
</dbReference>
<sequence length="282" mass="30085">MHLGIIANPHKNGSAATVLSLIDTLEKKGISTSLEDDTAKLIDGVTGIPAPELAQQCDVVAVLGGDGTMLDAAHRIGPTDTPVAGINIGNLGFLTSCTDDELDIFADALLDLSYKVVPRILLKTTITHQDGSIEEDFAVNEITLSRGQTGRLISIDAFIDGALLNHYHADGLIVATPTGSTAYSLAAGGPLISPIASAFVVTPICPHSLSNRSLVLDDSSVVELTTAEESECPALYSIDGREVRELPRTSRIKVEKAGHKLHLIRLRDRSYFATLRQKLRWG</sequence>
<reference evidence="7 8" key="1">
    <citation type="submission" date="2016-11" db="EMBL/GenBank/DDBJ databases">
        <authorList>
            <person name="Jaros S."/>
            <person name="Januszkiewicz K."/>
            <person name="Wedrychowicz H."/>
        </authorList>
    </citation>
    <scope>NUCLEOTIDE SEQUENCE [LARGE SCALE GENOMIC DNA]</scope>
    <source>
        <strain evidence="7 8">DSM 18772</strain>
    </source>
</reference>
<dbReference type="GO" id="GO:0005737">
    <property type="term" value="C:cytoplasm"/>
    <property type="evidence" value="ECO:0007669"/>
    <property type="project" value="UniProtKB-SubCell"/>
</dbReference>
<protein>
    <recommendedName>
        <fullName evidence="6">NAD kinase</fullName>
        <ecNumber evidence="6">2.7.1.23</ecNumber>
    </recommendedName>
    <alternativeName>
        <fullName evidence="6">ATP-dependent NAD kinase</fullName>
    </alternativeName>
</protein>
<comment type="similarity">
    <text evidence="6">Belongs to the NAD kinase family.</text>
</comment>
<comment type="function">
    <text evidence="6">Involved in the regulation of the intracellular balance of NAD and NADP, and is a key enzyme in the biosynthesis of NADP. Catalyzes specifically the phosphorylation on 2'-hydroxyl of the adenosine moiety of NAD to yield NADP.</text>
</comment>
<comment type="catalytic activity">
    <reaction evidence="5 6">
        <text>NAD(+) + ATP = ADP + NADP(+) + H(+)</text>
        <dbReference type="Rhea" id="RHEA:18629"/>
        <dbReference type="ChEBI" id="CHEBI:15378"/>
        <dbReference type="ChEBI" id="CHEBI:30616"/>
        <dbReference type="ChEBI" id="CHEBI:57540"/>
        <dbReference type="ChEBI" id="CHEBI:58349"/>
        <dbReference type="ChEBI" id="CHEBI:456216"/>
        <dbReference type="EC" id="2.7.1.23"/>
    </reaction>
</comment>
<dbReference type="GO" id="GO:0019674">
    <property type="term" value="P:NAD+ metabolic process"/>
    <property type="evidence" value="ECO:0007669"/>
    <property type="project" value="InterPro"/>
</dbReference>
<dbReference type="Pfam" id="PF20143">
    <property type="entry name" value="NAD_kinase_C"/>
    <property type="match status" value="1"/>
</dbReference>
<dbReference type="GO" id="GO:0003951">
    <property type="term" value="F:NAD+ kinase activity"/>
    <property type="evidence" value="ECO:0007669"/>
    <property type="project" value="UniProtKB-UniRule"/>
</dbReference>
<comment type="cofactor">
    <cofactor evidence="6">
        <name>a divalent metal cation</name>
        <dbReference type="ChEBI" id="CHEBI:60240"/>
    </cofactor>
</comment>
<dbReference type="SUPFAM" id="SSF111331">
    <property type="entry name" value="NAD kinase/diacylglycerol kinase-like"/>
    <property type="match status" value="1"/>
</dbReference>
<feature type="binding site" evidence="6">
    <location>
        <position position="170"/>
    </location>
    <ligand>
        <name>NAD(+)</name>
        <dbReference type="ChEBI" id="CHEBI:57540"/>
    </ligand>
</feature>
<feature type="binding site" evidence="6">
    <location>
        <begin position="66"/>
        <end position="67"/>
    </location>
    <ligand>
        <name>NAD(+)</name>
        <dbReference type="ChEBI" id="CHEBI:57540"/>
    </ligand>
</feature>
<gene>
    <name evidence="6" type="primary">nadK</name>
    <name evidence="7" type="ORF">SAMN02745181_0878</name>
</gene>
<keyword evidence="1 6" id="KW-0808">Transferase</keyword>
<name>A0A1M6DZF2_9BACT</name>
<dbReference type="PANTHER" id="PTHR20275:SF0">
    <property type="entry name" value="NAD KINASE"/>
    <property type="match status" value="1"/>
</dbReference>
<feature type="binding site" evidence="6">
    <location>
        <begin position="140"/>
        <end position="141"/>
    </location>
    <ligand>
        <name>NAD(+)</name>
        <dbReference type="ChEBI" id="CHEBI:57540"/>
    </ligand>
</feature>
<dbReference type="Gene3D" id="2.60.200.30">
    <property type="entry name" value="Probable inorganic polyphosphate/atp-NAD kinase, domain 2"/>
    <property type="match status" value="1"/>
</dbReference>
<comment type="subcellular location">
    <subcellularLocation>
        <location evidence="6">Cytoplasm</location>
    </subcellularLocation>
</comment>
<accession>A0A1M6DZF2</accession>
<dbReference type="InterPro" id="IPR017437">
    <property type="entry name" value="ATP-NAD_kinase_PpnK-typ_C"/>
</dbReference>
<proteinExistence type="inferred from homology"/>
<dbReference type="InterPro" id="IPR002504">
    <property type="entry name" value="NADK"/>
</dbReference>
<keyword evidence="6" id="KW-0067">ATP-binding</keyword>
<evidence type="ECO:0000256" key="3">
    <source>
        <dbReference type="ARBA" id="ARBA00022857"/>
    </source>
</evidence>
<dbReference type="GO" id="GO:0046872">
    <property type="term" value="F:metal ion binding"/>
    <property type="evidence" value="ECO:0007669"/>
    <property type="project" value="UniProtKB-UniRule"/>
</dbReference>
<keyword evidence="3 6" id="KW-0521">NADP</keyword>
<dbReference type="RefSeq" id="WP_143158252.1">
    <property type="nucleotide sequence ID" value="NZ_FQYR01000002.1"/>
</dbReference>
<evidence type="ECO:0000313" key="8">
    <source>
        <dbReference type="Proteomes" id="UP000184510"/>
    </source>
</evidence>
<dbReference type="Pfam" id="PF01513">
    <property type="entry name" value="NAD_kinase"/>
    <property type="match status" value="1"/>
</dbReference>
<feature type="active site" description="Proton acceptor" evidence="6">
    <location>
        <position position="66"/>
    </location>
</feature>
<keyword evidence="8" id="KW-1185">Reference proteome</keyword>
<feature type="binding site" evidence="6">
    <location>
        <position position="168"/>
    </location>
    <ligand>
        <name>NAD(+)</name>
        <dbReference type="ChEBI" id="CHEBI:57540"/>
    </ligand>
</feature>
<evidence type="ECO:0000256" key="1">
    <source>
        <dbReference type="ARBA" id="ARBA00022679"/>
    </source>
</evidence>
<organism evidence="7 8">
    <name type="scientific">Rubritalea squalenifaciens DSM 18772</name>
    <dbReference type="NCBI Taxonomy" id="1123071"/>
    <lineage>
        <taxon>Bacteria</taxon>
        <taxon>Pseudomonadati</taxon>
        <taxon>Verrucomicrobiota</taxon>
        <taxon>Verrucomicrobiia</taxon>
        <taxon>Verrucomicrobiales</taxon>
        <taxon>Rubritaleaceae</taxon>
        <taxon>Rubritalea</taxon>
    </lineage>
</organism>
<dbReference type="GO" id="GO:0006741">
    <property type="term" value="P:NADP+ biosynthetic process"/>
    <property type="evidence" value="ECO:0007669"/>
    <property type="project" value="UniProtKB-UniRule"/>
</dbReference>
<dbReference type="AlphaFoldDB" id="A0A1M6DZF2"/>
<evidence type="ECO:0000256" key="5">
    <source>
        <dbReference type="ARBA" id="ARBA00047925"/>
    </source>
</evidence>
<dbReference type="Proteomes" id="UP000184510">
    <property type="component" value="Unassembled WGS sequence"/>
</dbReference>
<dbReference type="STRING" id="1123071.SAMN02745181_0878"/>
<evidence type="ECO:0000256" key="2">
    <source>
        <dbReference type="ARBA" id="ARBA00022777"/>
    </source>
</evidence>
<comment type="caution">
    <text evidence="6">Lacks conserved residue(s) required for the propagation of feature annotation.</text>
</comment>
<keyword evidence="6" id="KW-0547">Nucleotide-binding</keyword>
<evidence type="ECO:0000313" key="7">
    <source>
        <dbReference type="EMBL" id="SHI78408.1"/>
    </source>
</evidence>
<evidence type="ECO:0000256" key="6">
    <source>
        <dbReference type="HAMAP-Rule" id="MF_00361"/>
    </source>
</evidence>
<feature type="binding site" evidence="6">
    <location>
        <position position="151"/>
    </location>
    <ligand>
        <name>NAD(+)</name>
        <dbReference type="ChEBI" id="CHEBI:57540"/>
    </ligand>
</feature>
<dbReference type="OrthoDB" id="9774737at2"/>
<dbReference type="HAMAP" id="MF_00361">
    <property type="entry name" value="NAD_kinase"/>
    <property type="match status" value="1"/>
</dbReference>
<dbReference type="EMBL" id="FQYR01000002">
    <property type="protein sequence ID" value="SHI78408.1"/>
    <property type="molecule type" value="Genomic_DNA"/>
</dbReference>
<dbReference type="EC" id="2.7.1.23" evidence="6"/>
<dbReference type="GO" id="GO:0005524">
    <property type="term" value="F:ATP binding"/>
    <property type="evidence" value="ECO:0007669"/>
    <property type="project" value="UniProtKB-KW"/>
</dbReference>
<evidence type="ECO:0000256" key="4">
    <source>
        <dbReference type="ARBA" id="ARBA00023027"/>
    </source>
</evidence>
<keyword evidence="4 6" id="KW-0520">NAD</keyword>
<dbReference type="FunCoup" id="A0A1M6DZF2">
    <property type="interactions" value="494"/>
</dbReference>
<dbReference type="InParanoid" id="A0A1M6DZF2"/>
<dbReference type="PANTHER" id="PTHR20275">
    <property type="entry name" value="NAD KINASE"/>
    <property type="match status" value="1"/>
</dbReference>
<dbReference type="Gene3D" id="3.40.50.10330">
    <property type="entry name" value="Probable inorganic polyphosphate/atp-NAD kinase, domain 1"/>
    <property type="match status" value="1"/>
</dbReference>
<dbReference type="GO" id="GO:0051287">
    <property type="term" value="F:NAD binding"/>
    <property type="evidence" value="ECO:0007669"/>
    <property type="project" value="UniProtKB-ARBA"/>
</dbReference>
<dbReference type="InterPro" id="IPR017438">
    <property type="entry name" value="ATP-NAD_kinase_N"/>
</dbReference>
<keyword evidence="2 6" id="KW-0418">Kinase</keyword>